<feature type="compositionally biased region" description="Low complexity" evidence="10">
    <location>
        <begin position="224"/>
        <end position="239"/>
    </location>
</feature>
<comment type="similarity">
    <text evidence="2">Belongs to the UbiA prenyltransferase family.</text>
</comment>
<evidence type="ECO:0000256" key="5">
    <source>
        <dbReference type="ARBA" id="ARBA00022692"/>
    </source>
</evidence>
<evidence type="ECO:0000256" key="7">
    <source>
        <dbReference type="ARBA" id="ARBA00023133"/>
    </source>
</evidence>
<evidence type="ECO:0000256" key="1">
    <source>
        <dbReference type="ARBA" id="ARBA00004141"/>
    </source>
</evidence>
<dbReference type="GO" id="GO:0006784">
    <property type="term" value="P:heme A biosynthetic process"/>
    <property type="evidence" value="ECO:0007669"/>
    <property type="project" value="TreeGrafter"/>
</dbReference>
<evidence type="ECO:0000256" key="9">
    <source>
        <dbReference type="ARBA" id="ARBA00030253"/>
    </source>
</evidence>
<sequence length="607" mass="64740">MQGVGSKHLLHSCHRRHAWSCDPPSVACARYRMRPTRSFLPSLSSLETGVSATPCVTEACTIAVGMGAQSHRGRQQPNFTPLLSGHVRPNATARHFPGARCSWKDSRRLAYNGSGHRRAGPQAGFCMERQSECPAWGYFWSYCDLVPERHLLKRTHGRMIHTKALLLRHFGRSIFPSWQLLCTGNRSRVFSSQTRICGDSPALVDSAESRRVASYAPKCEAPGGSFASAGGSSGSADGESLSRKVRASSLEETTGDENAACPPSTSRACERQAGLLSPSNGPIAPLRPWSFPRDCAAYWALSKGRLSVWVALSTLAGYGGGIQALPDFWTGLAAGADSGVGSTGLLLLQEAAESGASTGAASALAAVVSGVTAAQLAASVGALFAGVFGSSAAANALNQLYERKLDSLMKRTRHRPVASGYLSPPACAAFAALSAVAGVSLLSAHFPNMTAAALATFNIALYAGVYTPLKTKNPYSTHVGAVVGAIPLLIGWSAAGGSLACLHPWILFALQYLWQFPHFYMLCWLHRADYQRGGYKMFGVTDDKHAVQTKFLCRRYLGALLLTPLQMPLSRSLFDGSVPVLRRRAGGISFFTPCGILCFYSDLPSTT</sequence>
<feature type="transmembrane region" description="Helical" evidence="11">
    <location>
        <begin position="449"/>
        <end position="467"/>
    </location>
</feature>
<dbReference type="InterPro" id="IPR030470">
    <property type="entry name" value="UbiA_prenylTrfase_CS"/>
</dbReference>
<dbReference type="CDD" id="cd13957">
    <property type="entry name" value="PT_UbiA_Cox10"/>
    <property type="match status" value="1"/>
</dbReference>
<dbReference type="Gene3D" id="1.10.357.140">
    <property type="entry name" value="UbiA prenyltransferase"/>
    <property type="match status" value="1"/>
</dbReference>
<dbReference type="InterPro" id="IPR044878">
    <property type="entry name" value="UbiA_sf"/>
</dbReference>
<feature type="transmembrane region" description="Helical" evidence="11">
    <location>
        <begin position="505"/>
        <end position="525"/>
    </location>
</feature>
<dbReference type="InterPro" id="IPR006369">
    <property type="entry name" value="Protohaem_IX_farnesylTrfase"/>
</dbReference>
<dbReference type="AlphaFoldDB" id="A0A0F7UHW6"/>
<dbReference type="PANTHER" id="PTHR43448:SF2">
    <property type="entry name" value="PROTOHEME IX FARNESYLTRANSFERASE, MITOCHONDRIAL"/>
    <property type="match status" value="1"/>
</dbReference>
<dbReference type="PROSITE" id="PS00943">
    <property type="entry name" value="UBIA"/>
    <property type="match status" value="1"/>
</dbReference>
<keyword evidence="7" id="KW-0350">Heme biosynthesis</keyword>
<evidence type="ECO:0000256" key="6">
    <source>
        <dbReference type="ARBA" id="ARBA00022989"/>
    </source>
</evidence>
<evidence type="ECO:0000313" key="12">
    <source>
        <dbReference type="EMBL" id="CEL68661.1"/>
    </source>
</evidence>
<feature type="transmembrane region" description="Helical" evidence="11">
    <location>
        <begin position="376"/>
        <end position="397"/>
    </location>
</feature>
<reference evidence="12" key="1">
    <citation type="journal article" date="2015" name="PLoS ONE">
        <title>Comprehensive Evaluation of Toxoplasma gondii VEG and Neospora caninum LIV Genomes with Tachyzoite Stage Transcriptome and Proteome Defines Novel Transcript Features.</title>
        <authorList>
            <person name="Ramaprasad A."/>
            <person name="Mourier T."/>
            <person name="Naeem R."/>
            <person name="Malas T.B."/>
            <person name="Moussa E."/>
            <person name="Panigrahi A."/>
            <person name="Vermont S.J."/>
            <person name="Otto T.D."/>
            <person name="Wastling J."/>
            <person name="Pain A."/>
        </authorList>
    </citation>
    <scope>NUCLEOTIDE SEQUENCE</scope>
    <source>
        <strain evidence="12">Liverpool</strain>
    </source>
</reference>
<evidence type="ECO:0000256" key="11">
    <source>
        <dbReference type="SAM" id="Phobius"/>
    </source>
</evidence>
<keyword evidence="8 11" id="KW-0472">Membrane</keyword>
<dbReference type="GO" id="GO:0008495">
    <property type="term" value="F:protoheme IX farnesyltransferase activity"/>
    <property type="evidence" value="ECO:0007669"/>
    <property type="project" value="InterPro"/>
</dbReference>
<keyword evidence="6 11" id="KW-1133">Transmembrane helix</keyword>
<proteinExistence type="inferred from homology"/>
<evidence type="ECO:0000256" key="2">
    <source>
        <dbReference type="ARBA" id="ARBA00005985"/>
    </source>
</evidence>
<gene>
    <name evidence="12" type="ORF">BN1204_044090</name>
</gene>
<dbReference type="InterPro" id="IPR000537">
    <property type="entry name" value="UbiA_prenyltransferase"/>
</dbReference>
<protein>
    <recommendedName>
        <fullName evidence="3">Protoheme IX farnesyltransferase, mitochondrial</fullName>
    </recommendedName>
    <alternativeName>
        <fullName evidence="9">Heme O synthase</fullName>
    </alternativeName>
</protein>
<evidence type="ECO:0000256" key="10">
    <source>
        <dbReference type="SAM" id="MobiDB-lite"/>
    </source>
</evidence>
<feature type="transmembrane region" description="Helical" evidence="11">
    <location>
        <begin position="479"/>
        <end position="499"/>
    </location>
</feature>
<keyword evidence="5 11" id="KW-0812">Transmembrane</keyword>
<keyword evidence="4" id="KW-0808">Transferase</keyword>
<organism evidence="12">
    <name type="scientific">Neospora caninum (strain Liverpool)</name>
    <dbReference type="NCBI Taxonomy" id="572307"/>
    <lineage>
        <taxon>Eukaryota</taxon>
        <taxon>Sar</taxon>
        <taxon>Alveolata</taxon>
        <taxon>Apicomplexa</taxon>
        <taxon>Conoidasida</taxon>
        <taxon>Coccidia</taxon>
        <taxon>Eucoccidiorida</taxon>
        <taxon>Eimeriorina</taxon>
        <taxon>Sarcocystidae</taxon>
        <taxon>Neospora</taxon>
    </lineage>
</organism>
<name>A0A0F7UHW6_NEOCL</name>
<dbReference type="GO" id="GO:0005739">
    <property type="term" value="C:mitochondrion"/>
    <property type="evidence" value="ECO:0007669"/>
    <property type="project" value="TreeGrafter"/>
</dbReference>
<evidence type="ECO:0000256" key="3">
    <source>
        <dbReference type="ARBA" id="ARBA00016335"/>
    </source>
</evidence>
<evidence type="ECO:0000256" key="4">
    <source>
        <dbReference type="ARBA" id="ARBA00022679"/>
    </source>
</evidence>
<feature type="region of interest" description="Disordered" evidence="10">
    <location>
        <begin position="224"/>
        <end position="264"/>
    </location>
</feature>
<accession>A0A0F7UHW6</accession>
<dbReference type="PANTHER" id="PTHR43448">
    <property type="entry name" value="PROTOHEME IX FARNESYLTRANSFERASE, MITOCHONDRIAL"/>
    <property type="match status" value="1"/>
</dbReference>
<dbReference type="Pfam" id="PF01040">
    <property type="entry name" value="UbiA"/>
    <property type="match status" value="1"/>
</dbReference>
<dbReference type="GO" id="GO:0016020">
    <property type="term" value="C:membrane"/>
    <property type="evidence" value="ECO:0007669"/>
    <property type="project" value="UniProtKB-SubCell"/>
</dbReference>
<feature type="transmembrane region" description="Helical" evidence="11">
    <location>
        <begin position="418"/>
        <end position="443"/>
    </location>
</feature>
<comment type="subcellular location">
    <subcellularLocation>
        <location evidence="1">Membrane</location>
        <topology evidence="1">Multi-pass membrane protein</topology>
    </subcellularLocation>
</comment>
<evidence type="ECO:0000256" key="8">
    <source>
        <dbReference type="ARBA" id="ARBA00023136"/>
    </source>
</evidence>
<dbReference type="EMBL" id="LN714484">
    <property type="protein sequence ID" value="CEL68661.1"/>
    <property type="molecule type" value="Genomic_DNA"/>
</dbReference>